<feature type="region of interest" description="Disordered" evidence="1">
    <location>
        <begin position="49"/>
        <end position="113"/>
    </location>
</feature>
<feature type="region of interest" description="Disordered" evidence="1">
    <location>
        <begin position="425"/>
        <end position="505"/>
    </location>
</feature>
<keyword evidence="5" id="KW-1185">Reference proteome</keyword>
<dbReference type="EMBL" id="MDYQ01000071">
    <property type="protein sequence ID" value="PRP84026.1"/>
    <property type="molecule type" value="Genomic_DNA"/>
</dbReference>
<evidence type="ECO:0000313" key="5">
    <source>
        <dbReference type="Proteomes" id="UP000241769"/>
    </source>
</evidence>
<evidence type="ECO:0000259" key="2">
    <source>
        <dbReference type="SMART" id="SM00458"/>
    </source>
</evidence>
<feature type="compositionally biased region" description="Low complexity" evidence="1">
    <location>
        <begin position="458"/>
        <end position="483"/>
    </location>
</feature>
<evidence type="ECO:0000256" key="1">
    <source>
        <dbReference type="SAM" id="MobiDB-lite"/>
    </source>
</evidence>
<dbReference type="EMBL" id="MDYQ01000087">
    <property type="protein sequence ID" value="PRP83222.1"/>
    <property type="molecule type" value="Genomic_DNA"/>
</dbReference>
<feature type="compositionally biased region" description="Polar residues" evidence="1">
    <location>
        <begin position="442"/>
        <end position="451"/>
    </location>
</feature>
<feature type="compositionally biased region" description="Acidic residues" evidence="1">
    <location>
        <begin position="89"/>
        <end position="101"/>
    </location>
</feature>
<dbReference type="InterPro" id="IPR035992">
    <property type="entry name" value="Ricin_B-like_lectins"/>
</dbReference>
<proteinExistence type="predicted"/>
<comment type="caution">
    <text evidence="3">The sequence shown here is derived from an EMBL/GenBank/DDBJ whole genome shotgun (WGS) entry which is preliminary data.</text>
</comment>
<name>A0A2P6NH05_9EUKA</name>
<feature type="compositionally biased region" description="Polar residues" evidence="1">
    <location>
        <begin position="103"/>
        <end position="113"/>
    </location>
</feature>
<dbReference type="InParanoid" id="A0A2P6NH05"/>
<dbReference type="PROSITE" id="PS50231">
    <property type="entry name" value="RICIN_B_LECTIN"/>
    <property type="match status" value="1"/>
</dbReference>
<dbReference type="InterPro" id="IPR000772">
    <property type="entry name" value="Ricin_B_lectin"/>
</dbReference>
<organism evidence="3 5">
    <name type="scientific">Planoprotostelium fungivorum</name>
    <dbReference type="NCBI Taxonomy" id="1890364"/>
    <lineage>
        <taxon>Eukaryota</taxon>
        <taxon>Amoebozoa</taxon>
        <taxon>Evosea</taxon>
        <taxon>Variosea</taxon>
        <taxon>Cavosteliida</taxon>
        <taxon>Cavosteliaceae</taxon>
        <taxon>Planoprotostelium</taxon>
    </lineage>
</organism>
<protein>
    <recommendedName>
        <fullName evidence="2">Ricin B lectin domain-containing protein</fullName>
    </recommendedName>
</protein>
<dbReference type="SMART" id="SM00458">
    <property type="entry name" value="RICIN"/>
    <property type="match status" value="1"/>
</dbReference>
<sequence length="847" mass="94545">MTVSRSGMAMKFLKNLRTSISRDNDTKKMDTVSEVDVVQPTIVTEESAAVLTSRGLEPVSSSQSKKEEKSGIKAKFQSLRRKKKSDATTSDDESVYSDDDPLQNMSDDNLVPTDQLSGKSWTLHPMQQWTLQHNYIVHRPTGEVLTLNSHLLFSRICDKPSHNLPRDLFPLELRPRADGRDQKWIYNRGIFTNMGNDMVLTLDGERLALKPKLKGEGKAFQEWSITSYGIIRNAASGLSLDASAGGSLQISVPYPVALTSTTKTNVGQQWCLKEDMIVHSATQMVLTPMYNDSRGIVELVIAPPKVYEQQWTFDCGRILSRLQFSDDQQLVVGVNRGTTIQSPIGCVFRSTHTFGGGVRRHMMNLNLHINMDPKDPDAIEWRIKKSAFLAGETGVAITLKAIGDTKQIWGERAQAIPTSVARRMSAAMHTAEAESDDDENMNGISRSSSVESIDELMNGNRSLSNSNSSNGGRSLNLSNHGNGVSHLSQSTPAAGSMTPRRHSTSLTVRPTNLGISSTLSVPAFAAPRNVHFSQVPMVGKVPTAAAIPQLLPPIDIRVQDHNELSPWDLAKKVSPVIVFHREESNYPCNVEEYVKNARLYSGDITVGPVPLQRSTSLQSYSAINPSTKFQTSQLVIKSEEKCTTLEHARVYFEVKKREEFWDVQYWMFFPQHQDYHCPYQPEPQWLLPLLGKRRGVWKTVIVRTSKYGQILKVMAEAKEVDTKKFNLKRLSLSNLTQLGISAPTAEAASYPFKDYFEQVEGGSKGYQVTEKGRPIVYCSVETHAFYPDCESQGVWHMMDQTSDGQRLEVEKHLEMLQGQPWEAFGGLWGPGGSRSPKFHHPPIETSE</sequence>
<accession>A0A2P6NH05</accession>
<dbReference type="Gene3D" id="2.80.10.50">
    <property type="match status" value="1"/>
</dbReference>
<dbReference type="Proteomes" id="UP000241769">
    <property type="component" value="Unassembled WGS sequence"/>
</dbReference>
<dbReference type="AlphaFoldDB" id="A0A2P6NH05"/>
<feature type="domain" description="Ricin B lectin" evidence="2">
    <location>
        <begin position="188"/>
        <end position="314"/>
    </location>
</feature>
<gene>
    <name evidence="4" type="ORF">PROFUN_08623</name>
    <name evidence="3" type="ORF">PROFUN_09386</name>
</gene>
<reference evidence="3 5" key="1">
    <citation type="journal article" date="2018" name="Genome Biol. Evol.">
        <title>Multiple Roots of Fruiting Body Formation in Amoebozoa.</title>
        <authorList>
            <person name="Hillmann F."/>
            <person name="Forbes G."/>
            <person name="Novohradska S."/>
            <person name="Ferling I."/>
            <person name="Riege K."/>
            <person name="Groth M."/>
            <person name="Westermann M."/>
            <person name="Marz M."/>
            <person name="Spaller T."/>
            <person name="Winckler T."/>
            <person name="Schaap P."/>
            <person name="Glockner G."/>
        </authorList>
    </citation>
    <scope>NUCLEOTIDE SEQUENCE [LARGE SCALE GENOMIC DNA]</scope>
    <source>
        <strain evidence="3 5">Jena</strain>
    </source>
</reference>
<evidence type="ECO:0000313" key="3">
    <source>
        <dbReference type="EMBL" id="PRP83222.1"/>
    </source>
</evidence>
<evidence type="ECO:0000313" key="4">
    <source>
        <dbReference type="EMBL" id="PRP84026.1"/>
    </source>
</evidence>
<dbReference type="SUPFAM" id="SSF50370">
    <property type="entry name" value="Ricin B-like lectins"/>
    <property type="match status" value="1"/>
</dbReference>